<dbReference type="EMBL" id="AP021876">
    <property type="protein sequence ID" value="BBO84052.1"/>
    <property type="molecule type" value="Genomic_DNA"/>
</dbReference>
<dbReference type="KEGG" id="dov:DSCO28_46180"/>
<reference evidence="1 2" key="1">
    <citation type="submission" date="2019-11" db="EMBL/GenBank/DDBJ databases">
        <title>Comparative genomics of hydrocarbon-degrading Desulfosarcina strains.</title>
        <authorList>
            <person name="Watanabe M."/>
            <person name="Kojima H."/>
            <person name="Fukui M."/>
        </authorList>
    </citation>
    <scope>NUCLEOTIDE SEQUENCE [LARGE SCALE GENOMIC DNA]</scope>
    <source>
        <strain evidence="1 2">28bB2T</strain>
    </source>
</reference>
<dbReference type="RefSeq" id="WP_155324096.1">
    <property type="nucleotide sequence ID" value="NZ_AP021876.1"/>
</dbReference>
<evidence type="ECO:0000313" key="2">
    <source>
        <dbReference type="Proteomes" id="UP000425960"/>
    </source>
</evidence>
<gene>
    <name evidence="1" type="ORF">DSCO28_46180</name>
</gene>
<proteinExistence type="predicted"/>
<evidence type="ECO:0000313" key="1">
    <source>
        <dbReference type="EMBL" id="BBO84052.1"/>
    </source>
</evidence>
<accession>A0A5K7ZUY4</accession>
<protein>
    <submittedName>
        <fullName evidence="1">Uncharacterized protein</fullName>
    </submittedName>
</protein>
<sequence>MKLEHMLELRRCIQVAHHIPGRIRLRFDTKIVNDPVLRDLKKNPENWLTTLFGIDSWPQIDHRAILENPTMVPGLKHVRLNLPGRTVVVEYDAAVWQPAWLDELMHTGDAGRVRSILGRMAETFVDRLPRN</sequence>
<name>A0A5K7ZUY4_9BACT</name>
<dbReference type="AlphaFoldDB" id="A0A5K7ZUY4"/>
<organism evidence="1 2">
    <name type="scientific">Desulfosarcina ovata subsp. sediminis</name>
    <dbReference type="NCBI Taxonomy" id="885957"/>
    <lineage>
        <taxon>Bacteria</taxon>
        <taxon>Pseudomonadati</taxon>
        <taxon>Thermodesulfobacteriota</taxon>
        <taxon>Desulfobacteria</taxon>
        <taxon>Desulfobacterales</taxon>
        <taxon>Desulfosarcinaceae</taxon>
        <taxon>Desulfosarcina</taxon>
    </lineage>
</organism>
<dbReference type="Proteomes" id="UP000425960">
    <property type="component" value="Chromosome"/>
</dbReference>